<evidence type="ECO:0000256" key="8">
    <source>
        <dbReference type="ARBA" id="ARBA00022691"/>
    </source>
</evidence>
<accession>A0AAU7NS23</accession>
<dbReference type="GO" id="GO:0010038">
    <property type="term" value="P:response to metal ion"/>
    <property type="evidence" value="ECO:0007669"/>
    <property type="project" value="InterPro"/>
</dbReference>
<dbReference type="NCBIfam" id="NF009732">
    <property type="entry name" value="PRK13255.1"/>
    <property type="match status" value="1"/>
</dbReference>
<feature type="binding site" evidence="9">
    <location>
        <position position="30"/>
    </location>
    <ligand>
        <name>S-adenosyl-L-methionine</name>
        <dbReference type="ChEBI" id="CHEBI:59789"/>
    </ligand>
</feature>
<dbReference type="RefSeq" id="WP_305907467.1">
    <property type="nucleotide sequence ID" value="NZ_CP157743.1"/>
</dbReference>
<organism evidence="10 11">
    <name type="scientific">Methylomarinum roseum</name>
    <dbReference type="NCBI Taxonomy" id="3067653"/>
    <lineage>
        <taxon>Bacteria</taxon>
        <taxon>Pseudomonadati</taxon>
        <taxon>Pseudomonadota</taxon>
        <taxon>Gammaproteobacteria</taxon>
        <taxon>Methylococcales</taxon>
        <taxon>Methylococcaceae</taxon>
        <taxon>Methylomarinum</taxon>
    </lineage>
</organism>
<dbReference type="GO" id="GO:0008119">
    <property type="term" value="F:thiopurine S-methyltransferase activity"/>
    <property type="evidence" value="ECO:0007669"/>
    <property type="project" value="UniProtKB-UniRule"/>
</dbReference>
<dbReference type="PROSITE" id="PS51585">
    <property type="entry name" value="SAM_MT_TPMT"/>
    <property type="match status" value="1"/>
</dbReference>
<feature type="binding site" evidence="9">
    <location>
        <position position="143"/>
    </location>
    <ligand>
        <name>S-adenosyl-L-methionine</name>
        <dbReference type="ChEBI" id="CHEBI:59789"/>
    </ligand>
</feature>
<dbReference type="InterPro" id="IPR025835">
    <property type="entry name" value="Thiopurine_S-MeTrfase"/>
</dbReference>
<evidence type="ECO:0000256" key="3">
    <source>
        <dbReference type="ARBA" id="ARBA00008145"/>
    </source>
</evidence>
<dbReference type="HAMAP" id="MF_00812">
    <property type="entry name" value="Thiopur_methtran"/>
    <property type="match status" value="1"/>
</dbReference>
<evidence type="ECO:0000256" key="2">
    <source>
        <dbReference type="ARBA" id="ARBA00004496"/>
    </source>
</evidence>
<dbReference type="EC" id="2.1.1.67" evidence="4 9"/>
<dbReference type="PANTHER" id="PTHR10259:SF11">
    <property type="entry name" value="THIOPURINE S-METHYLTRANSFERASE"/>
    <property type="match status" value="1"/>
</dbReference>
<evidence type="ECO:0000313" key="10">
    <source>
        <dbReference type="EMBL" id="XBS19785.1"/>
    </source>
</evidence>
<keyword evidence="11" id="KW-1185">Reference proteome</keyword>
<dbReference type="AlphaFoldDB" id="A0AAU7NS23"/>
<dbReference type="InterPro" id="IPR008854">
    <property type="entry name" value="TPMT"/>
</dbReference>
<dbReference type="KEGG" id="mech:Q9L42_015680"/>
<comment type="catalytic activity">
    <reaction evidence="1 9">
        <text>S-adenosyl-L-methionine + a thiopurine = S-adenosyl-L-homocysteine + a thiopurine S-methylether.</text>
        <dbReference type="EC" id="2.1.1.67"/>
    </reaction>
</comment>
<dbReference type="GO" id="GO:0032259">
    <property type="term" value="P:methylation"/>
    <property type="evidence" value="ECO:0007669"/>
    <property type="project" value="UniProtKB-KW"/>
</dbReference>
<dbReference type="InterPro" id="IPR022474">
    <property type="entry name" value="Thiopur_S-MeTfrase_Se/Te_detox"/>
</dbReference>
<evidence type="ECO:0000256" key="1">
    <source>
        <dbReference type="ARBA" id="ARBA00000903"/>
    </source>
</evidence>
<reference evidence="10 11" key="1">
    <citation type="journal article" date="2024" name="Microbiology">
        <title>Methylomarinum rosea sp. nov., a novel halophilic methanotrophic bacterium from the hypersaline Lake Elton.</title>
        <authorList>
            <person name="Suleimanov R.Z."/>
            <person name="Oshkin I.Y."/>
            <person name="Danilova O.V."/>
            <person name="Suzina N.E."/>
            <person name="Dedysh S.N."/>
        </authorList>
    </citation>
    <scope>NUCLEOTIDE SEQUENCE [LARGE SCALE GENOMIC DNA]</scope>
    <source>
        <strain evidence="10 11">Ch1-1</strain>
    </source>
</reference>
<dbReference type="PANTHER" id="PTHR10259">
    <property type="entry name" value="THIOPURINE S-METHYLTRANSFERASE"/>
    <property type="match status" value="1"/>
</dbReference>
<evidence type="ECO:0000256" key="4">
    <source>
        <dbReference type="ARBA" id="ARBA00011905"/>
    </source>
</evidence>
<comment type="subcellular location">
    <subcellularLocation>
        <location evidence="2 9">Cytoplasm</location>
    </subcellularLocation>
</comment>
<evidence type="ECO:0000256" key="6">
    <source>
        <dbReference type="ARBA" id="ARBA00022603"/>
    </source>
</evidence>
<dbReference type="FunFam" id="3.40.50.150:FF:000101">
    <property type="entry name" value="Thiopurine S-methyltransferase"/>
    <property type="match status" value="1"/>
</dbReference>
<name>A0AAU7NS23_9GAMM</name>
<keyword evidence="7 9" id="KW-0808">Transferase</keyword>
<comment type="similarity">
    <text evidence="3 9">Belongs to the class I-like SAM-binding methyltransferase superfamily. TPMT family.</text>
</comment>
<dbReference type="EMBL" id="CP157743">
    <property type="protein sequence ID" value="XBS19785.1"/>
    <property type="molecule type" value="Genomic_DNA"/>
</dbReference>
<feature type="binding site" evidence="9">
    <location>
        <position position="86"/>
    </location>
    <ligand>
        <name>S-adenosyl-L-methionine</name>
        <dbReference type="ChEBI" id="CHEBI:59789"/>
    </ligand>
</feature>
<dbReference type="Proteomes" id="UP001225378">
    <property type="component" value="Chromosome"/>
</dbReference>
<evidence type="ECO:0000256" key="7">
    <source>
        <dbReference type="ARBA" id="ARBA00022679"/>
    </source>
</evidence>
<dbReference type="Gene3D" id="3.40.50.150">
    <property type="entry name" value="Vaccinia Virus protein VP39"/>
    <property type="match status" value="1"/>
</dbReference>
<feature type="binding site" evidence="9">
    <location>
        <position position="65"/>
    </location>
    <ligand>
        <name>S-adenosyl-L-methionine</name>
        <dbReference type="ChEBI" id="CHEBI:59789"/>
    </ligand>
</feature>
<dbReference type="GO" id="GO:0005737">
    <property type="term" value="C:cytoplasm"/>
    <property type="evidence" value="ECO:0007669"/>
    <property type="project" value="UniProtKB-SubCell"/>
</dbReference>
<evidence type="ECO:0000313" key="11">
    <source>
        <dbReference type="Proteomes" id="UP001225378"/>
    </source>
</evidence>
<keyword evidence="5 9" id="KW-0963">Cytoplasm</keyword>
<protein>
    <recommendedName>
        <fullName evidence="4 9">Thiopurine S-methyltransferase</fullName>
        <ecNumber evidence="4 9">2.1.1.67</ecNumber>
    </recommendedName>
    <alternativeName>
        <fullName evidence="9">Thiopurine methyltransferase</fullName>
    </alternativeName>
</protein>
<dbReference type="NCBIfam" id="TIGR03840">
    <property type="entry name" value="TMPT_Se_Te"/>
    <property type="match status" value="1"/>
</dbReference>
<gene>
    <name evidence="9" type="primary">tpm</name>
    <name evidence="10" type="ORF">Q9L42_015680</name>
</gene>
<dbReference type="PIRSF" id="PIRSF023956">
    <property type="entry name" value="Thiopurine_S-methyltransferase"/>
    <property type="match status" value="1"/>
</dbReference>
<sequence length="257" mass="30047">MSHRQHSFQGLYNQFITGAFMEHEFWHQRWQQNQIGFHQGDINLHLRQQWSKLEVVPNSRVLVPMCGKSSDMLWLLDQGYRVVGIELSPLAVAAFFSENDLQPTLRQQGEFIAYEIDELAIFCGDFFTLRSVDIGRIDAVYDRAALVALPAKMRLDYAAHMATLLEPNVKILLETFDYLQQEMSGPPFSVPHDEVEKLFHDWCDIELLVSEQILKREVKFKDRGLSQLQEHVYRLVVRESAKKHHCTQRRFLDDAEK</sequence>
<dbReference type="Pfam" id="PF05724">
    <property type="entry name" value="TPMT"/>
    <property type="match status" value="1"/>
</dbReference>
<dbReference type="SUPFAM" id="SSF53335">
    <property type="entry name" value="S-adenosyl-L-methionine-dependent methyltransferases"/>
    <property type="match status" value="1"/>
</dbReference>
<proteinExistence type="inferred from homology"/>
<keyword evidence="8 9" id="KW-0949">S-adenosyl-L-methionine</keyword>
<dbReference type="InterPro" id="IPR029063">
    <property type="entry name" value="SAM-dependent_MTases_sf"/>
</dbReference>
<evidence type="ECO:0000256" key="9">
    <source>
        <dbReference type="HAMAP-Rule" id="MF_00812"/>
    </source>
</evidence>
<keyword evidence="6 9" id="KW-0489">Methyltransferase</keyword>
<evidence type="ECO:0000256" key="5">
    <source>
        <dbReference type="ARBA" id="ARBA00022490"/>
    </source>
</evidence>